<dbReference type="EC" id="3.5.1.89" evidence="2"/>
<dbReference type="AlphaFoldDB" id="A0AAV1IAG6"/>
<dbReference type="GO" id="GO:0000225">
    <property type="term" value="F:N-acetylglucosaminylphosphatidylinositol deacetylase activity"/>
    <property type="evidence" value="ECO:0007669"/>
    <property type="project" value="UniProtKB-EC"/>
</dbReference>
<feature type="transmembrane region" description="Helical" evidence="3">
    <location>
        <begin position="40"/>
        <end position="61"/>
    </location>
</feature>
<keyword evidence="3" id="KW-0812">Transmembrane</keyword>
<comment type="similarity">
    <text evidence="1">Belongs to the PIGL family.</text>
</comment>
<evidence type="ECO:0000256" key="2">
    <source>
        <dbReference type="ARBA" id="ARBA00012176"/>
    </source>
</evidence>
<evidence type="ECO:0000256" key="3">
    <source>
        <dbReference type="SAM" id="Phobius"/>
    </source>
</evidence>
<sequence length="365" mass="40522">MLLDKYSETKWGTGKDKLPENWMQRTTQQIKRNRCRTAGLCLLLVAAAGIVLLSSGGANWLTDAPIKQPGRVLVVTAHPDDEVIFFATTITALHASGSEVFLLCLTDGDAHGLGQQREEELWEAAKALGIDGEHLTILNDIRIQDGHHEIWEQEYVAGIVGAEVERRDIETIVTFDSAGVTGHVNHEGCYNGVRYYLTACRRQGVDCPAGWSLTTTEDLRTYSSLLDVVPSALESRGSANAAMYTNHDLYGMYKAMSAHKSQSRWWKHVLLTRYTFVNTLRRITPLVLDWTVPMPLPDLARKLPVTGAPSPQVGQVPRKTTSDAIAARQLASQALPRHHDMSEAANRRGKFMARLSRRVVKNSLL</sequence>
<comment type="caution">
    <text evidence="4">The sequence shown here is derived from an EMBL/GenBank/DDBJ whole genome shotgun (WGS) entry which is preliminary data.</text>
</comment>
<protein>
    <recommendedName>
        <fullName evidence="2">N-acetylglucosaminylphosphatidylinositol deacetylase</fullName>
        <ecNumber evidence="2">3.5.1.89</ecNumber>
    </recommendedName>
</protein>
<organism evidence="4 5">
    <name type="scientific">Coccomyxa viridis</name>
    <dbReference type="NCBI Taxonomy" id="1274662"/>
    <lineage>
        <taxon>Eukaryota</taxon>
        <taxon>Viridiplantae</taxon>
        <taxon>Chlorophyta</taxon>
        <taxon>core chlorophytes</taxon>
        <taxon>Trebouxiophyceae</taxon>
        <taxon>Trebouxiophyceae incertae sedis</taxon>
        <taxon>Coccomyxaceae</taxon>
        <taxon>Coccomyxa</taxon>
    </lineage>
</organism>
<accession>A0AAV1IAG6</accession>
<dbReference type="EMBL" id="CAUYUE010000010">
    <property type="protein sequence ID" value="CAK0784074.1"/>
    <property type="molecule type" value="Genomic_DNA"/>
</dbReference>
<proteinExistence type="inferred from homology"/>
<evidence type="ECO:0000313" key="4">
    <source>
        <dbReference type="EMBL" id="CAK0784074.1"/>
    </source>
</evidence>
<dbReference type="Proteomes" id="UP001314263">
    <property type="component" value="Unassembled WGS sequence"/>
</dbReference>
<evidence type="ECO:0000313" key="5">
    <source>
        <dbReference type="Proteomes" id="UP001314263"/>
    </source>
</evidence>
<dbReference type="Pfam" id="PF02585">
    <property type="entry name" value="PIG-L"/>
    <property type="match status" value="1"/>
</dbReference>
<dbReference type="PANTHER" id="PTHR12993:SF11">
    <property type="entry name" value="N-ACETYLGLUCOSAMINYL-PHOSPHATIDYLINOSITOL DE-N-ACETYLASE"/>
    <property type="match status" value="1"/>
</dbReference>
<dbReference type="GO" id="GO:0005783">
    <property type="term" value="C:endoplasmic reticulum"/>
    <property type="evidence" value="ECO:0007669"/>
    <property type="project" value="TreeGrafter"/>
</dbReference>
<dbReference type="InterPro" id="IPR024078">
    <property type="entry name" value="LmbE-like_dom_sf"/>
</dbReference>
<dbReference type="Gene3D" id="3.40.50.10320">
    <property type="entry name" value="LmbE-like"/>
    <property type="match status" value="1"/>
</dbReference>
<dbReference type="PANTHER" id="PTHR12993">
    <property type="entry name" value="N-ACETYLGLUCOSAMINYL-PHOSPHATIDYLINOSITOL DE-N-ACETYLASE-RELATED"/>
    <property type="match status" value="1"/>
</dbReference>
<keyword evidence="5" id="KW-1185">Reference proteome</keyword>
<name>A0AAV1IAG6_9CHLO</name>
<dbReference type="SUPFAM" id="SSF102588">
    <property type="entry name" value="LmbE-like"/>
    <property type="match status" value="1"/>
</dbReference>
<evidence type="ECO:0000256" key="1">
    <source>
        <dbReference type="ARBA" id="ARBA00006066"/>
    </source>
</evidence>
<keyword evidence="3" id="KW-1133">Transmembrane helix</keyword>
<dbReference type="InterPro" id="IPR003737">
    <property type="entry name" value="GlcNAc_PI_deacetylase-related"/>
</dbReference>
<keyword evidence="3" id="KW-0472">Membrane</keyword>
<gene>
    <name evidence="4" type="ORF">CVIRNUC_007277</name>
</gene>
<reference evidence="4 5" key="1">
    <citation type="submission" date="2023-10" db="EMBL/GenBank/DDBJ databases">
        <authorList>
            <person name="Maclean D."/>
            <person name="Macfadyen A."/>
        </authorList>
    </citation>
    <scope>NUCLEOTIDE SEQUENCE [LARGE SCALE GENOMIC DNA]</scope>
</reference>